<dbReference type="InterPro" id="IPR003658">
    <property type="entry name" value="Anti-sigma_ant"/>
</dbReference>
<dbReference type="CDD" id="cd07043">
    <property type="entry name" value="STAS_anti-anti-sigma_factors"/>
    <property type="match status" value="1"/>
</dbReference>
<accession>A0ABT5ZIE3</accession>
<dbReference type="EMBL" id="JARJBC010000005">
    <property type="protein sequence ID" value="MDF3289590.1"/>
    <property type="molecule type" value="Genomic_DNA"/>
</dbReference>
<dbReference type="Gene3D" id="3.30.750.24">
    <property type="entry name" value="STAS domain"/>
    <property type="match status" value="1"/>
</dbReference>
<dbReference type="InterPro" id="IPR036513">
    <property type="entry name" value="STAS_dom_sf"/>
</dbReference>
<name>A0ABT5ZIE3_9ACTN</name>
<evidence type="ECO:0000256" key="2">
    <source>
        <dbReference type="RuleBase" id="RU003749"/>
    </source>
</evidence>
<dbReference type="NCBIfam" id="TIGR00377">
    <property type="entry name" value="ant_ant_sig"/>
    <property type="match status" value="1"/>
</dbReference>
<comment type="caution">
    <text evidence="4">The sequence shown here is derived from an EMBL/GenBank/DDBJ whole genome shotgun (WGS) entry which is preliminary data.</text>
</comment>
<dbReference type="RefSeq" id="WP_276093124.1">
    <property type="nucleotide sequence ID" value="NZ_JARJBC010000005.1"/>
</dbReference>
<evidence type="ECO:0000259" key="3">
    <source>
        <dbReference type="PROSITE" id="PS50801"/>
    </source>
</evidence>
<feature type="domain" description="STAS" evidence="3">
    <location>
        <begin position="24"/>
        <end position="123"/>
    </location>
</feature>
<protein>
    <recommendedName>
        <fullName evidence="2">Anti-sigma factor antagonist</fullName>
    </recommendedName>
</protein>
<dbReference type="PROSITE" id="PS50801">
    <property type="entry name" value="STAS"/>
    <property type="match status" value="1"/>
</dbReference>
<dbReference type="SUPFAM" id="SSF52091">
    <property type="entry name" value="SpoIIaa-like"/>
    <property type="match status" value="1"/>
</dbReference>
<dbReference type="Pfam" id="PF01740">
    <property type="entry name" value="STAS"/>
    <property type="match status" value="1"/>
</dbReference>
<evidence type="ECO:0000313" key="5">
    <source>
        <dbReference type="Proteomes" id="UP001216579"/>
    </source>
</evidence>
<evidence type="ECO:0000256" key="1">
    <source>
        <dbReference type="ARBA" id="ARBA00009013"/>
    </source>
</evidence>
<proteinExistence type="inferred from homology"/>
<keyword evidence="5" id="KW-1185">Reference proteome</keyword>
<reference evidence="4 5" key="1">
    <citation type="submission" date="2023-03" db="EMBL/GenBank/DDBJ databases">
        <title>Draft genome sequence of Streptomyces sp. RB6PN23 isolated from peat swamp forest in Thailand.</title>
        <authorList>
            <person name="Klaysubun C."/>
            <person name="Duangmal K."/>
        </authorList>
    </citation>
    <scope>NUCLEOTIDE SEQUENCE [LARGE SCALE GENOMIC DNA]</scope>
    <source>
        <strain evidence="4 5">RB6PN23</strain>
    </source>
</reference>
<comment type="similarity">
    <text evidence="1 2">Belongs to the anti-sigma-factor antagonist family.</text>
</comment>
<dbReference type="PANTHER" id="PTHR33495:SF2">
    <property type="entry name" value="ANTI-SIGMA FACTOR ANTAGONIST TM_1081-RELATED"/>
    <property type="match status" value="1"/>
</dbReference>
<dbReference type="InterPro" id="IPR002645">
    <property type="entry name" value="STAS_dom"/>
</dbReference>
<organism evidence="4 5">
    <name type="scientific">Streptomyces silvisoli</name>
    <dbReference type="NCBI Taxonomy" id="3034235"/>
    <lineage>
        <taxon>Bacteria</taxon>
        <taxon>Bacillati</taxon>
        <taxon>Actinomycetota</taxon>
        <taxon>Actinomycetes</taxon>
        <taxon>Kitasatosporales</taxon>
        <taxon>Streptomycetaceae</taxon>
        <taxon>Streptomyces</taxon>
    </lineage>
</organism>
<gene>
    <name evidence="4" type="ORF">P3G67_10110</name>
</gene>
<dbReference type="Proteomes" id="UP001216579">
    <property type="component" value="Unassembled WGS sequence"/>
</dbReference>
<sequence>MPESQPSYDGQSATYVREWAVGRVLVVELHGEVDFVSAGATKACVDRLTARRRPLLLMDLRPVTFIDCAGLGVLCRARRRVRARGGRLGLVIDDPRVLRTLSLAGLSRAFEVHGGLEEALVAHGAAVAGHRVPALRRAVQPG</sequence>
<evidence type="ECO:0000313" key="4">
    <source>
        <dbReference type="EMBL" id="MDF3289590.1"/>
    </source>
</evidence>
<dbReference type="PANTHER" id="PTHR33495">
    <property type="entry name" value="ANTI-SIGMA FACTOR ANTAGONIST TM_1081-RELATED-RELATED"/>
    <property type="match status" value="1"/>
</dbReference>